<keyword evidence="11" id="KW-1185">Reference proteome</keyword>
<evidence type="ECO:0000256" key="7">
    <source>
        <dbReference type="SAM" id="Coils"/>
    </source>
</evidence>
<evidence type="ECO:0000256" key="5">
    <source>
        <dbReference type="ARBA" id="ARBA00023136"/>
    </source>
</evidence>
<comment type="function">
    <text evidence="6">Autophagy-specific protein that functions in response to autophagy-inducing signals as a scaffold to recruit other ATG proteins to organize preautophagosomal structure (PAS) formation. Modulates the timing and magnitude of the autophagy response, such as the size of the sequestering vesicles. Plays particularly a role in pexophagy and nucleophagy.</text>
</comment>
<name>A0A9W7XZ76_9FUNG</name>
<comment type="subcellular location">
    <subcellularLocation>
        <location evidence="6">Cytoplasm</location>
    </subcellularLocation>
    <subcellularLocation>
        <location evidence="6">Preautophagosomal structure membrane</location>
        <topology evidence="6">Peripheral membrane protein</topology>
    </subcellularLocation>
</comment>
<dbReference type="GO" id="GO:0000045">
    <property type="term" value="P:autophagosome assembly"/>
    <property type="evidence" value="ECO:0007669"/>
    <property type="project" value="TreeGrafter"/>
</dbReference>
<dbReference type="GO" id="GO:0000422">
    <property type="term" value="P:autophagy of mitochondrion"/>
    <property type="evidence" value="ECO:0007669"/>
    <property type="project" value="TreeGrafter"/>
</dbReference>
<proteinExistence type="inferred from homology"/>
<dbReference type="PANTHER" id="PTHR28005">
    <property type="entry name" value="AUTOPHAGY-RELATED PROTEIN 17"/>
    <property type="match status" value="1"/>
</dbReference>
<dbReference type="Proteomes" id="UP001149813">
    <property type="component" value="Unassembled WGS sequence"/>
</dbReference>
<keyword evidence="7" id="KW-0175">Coiled coil</keyword>
<organism evidence="10 11">
    <name type="scientific">Coemansia erecta</name>
    <dbReference type="NCBI Taxonomy" id="147472"/>
    <lineage>
        <taxon>Eukaryota</taxon>
        <taxon>Fungi</taxon>
        <taxon>Fungi incertae sedis</taxon>
        <taxon>Zoopagomycota</taxon>
        <taxon>Kickxellomycotina</taxon>
        <taxon>Kickxellomycetes</taxon>
        <taxon>Kickxellales</taxon>
        <taxon>Kickxellaceae</taxon>
        <taxon>Coemansia</taxon>
    </lineage>
</organism>
<dbReference type="EMBL" id="JANBOJ010000197">
    <property type="protein sequence ID" value="KAJ1721103.1"/>
    <property type="molecule type" value="Genomic_DNA"/>
</dbReference>
<protein>
    <recommendedName>
        <fullName evidence="2 6">Autophagy-related protein 17</fullName>
    </recommendedName>
</protein>
<evidence type="ECO:0000259" key="9">
    <source>
        <dbReference type="Pfam" id="PF04108"/>
    </source>
</evidence>
<dbReference type="OrthoDB" id="1937984at2759"/>
<dbReference type="GO" id="GO:0034045">
    <property type="term" value="C:phagophore assembly site membrane"/>
    <property type="evidence" value="ECO:0007669"/>
    <property type="project" value="UniProtKB-SubCell"/>
</dbReference>
<keyword evidence="4 6" id="KW-0072">Autophagy</keyword>
<feature type="coiled-coil region" evidence="7">
    <location>
        <begin position="63"/>
        <end position="94"/>
    </location>
</feature>
<evidence type="ECO:0000313" key="10">
    <source>
        <dbReference type="EMBL" id="KAJ1721103.1"/>
    </source>
</evidence>
<comment type="caution">
    <text evidence="10">The sequence shown here is derived from an EMBL/GenBank/DDBJ whole genome shotgun (WGS) entry which is preliminary data.</text>
</comment>
<evidence type="ECO:0000256" key="2">
    <source>
        <dbReference type="ARBA" id="ARBA00013806"/>
    </source>
</evidence>
<dbReference type="GO" id="GO:1990316">
    <property type="term" value="C:Atg1/ULK1 kinase complex"/>
    <property type="evidence" value="ECO:0007669"/>
    <property type="project" value="TreeGrafter"/>
</dbReference>
<gene>
    <name evidence="10" type="ORF">LPJ53_004337</name>
</gene>
<accession>A0A9W7XZ76</accession>
<dbReference type="PANTHER" id="PTHR28005:SF1">
    <property type="entry name" value="AUTOPHAGY-RELATED PROTEIN 17"/>
    <property type="match status" value="1"/>
</dbReference>
<dbReference type="Pfam" id="PF04108">
    <property type="entry name" value="ATG17_like"/>
    <property type="match status" value="1"/>
</dbReference>
<keyword evidence="5" id="KW-0472">Membrane</keyword>
<evidence type="ECO:0000256" key="1">
    <source>
        <dbReference type="ARBA" id="ARBA00006259"/>
    </source>
</evidence>
<reference evidence="10" key="1">
    <citation type="submission" date="2022-07" db="EMBL/GenBank/DDBJ databases">
        <title>Phylogenomic reconstructions and comparative analyses of Kickxellomycotina fungi.</title>
        <authorList>
            <person name="Reynolds N.K."/>
            <person name="Stajich J.E."/>
            <person name="Barry K."/>
            <person name="Grigoriev I.V."/>
            <person name="Crous P."/>
            <person name="Smith M.E."/>
        </authorList>
    </citation>
    <scope>NUCLEOTIDE SEQUENCE</scope>
    <source>
        <strain evidence="10">NBRC 32514</strain>
    </source>
</reference>
<evidence type="ECO:0000256" key="8">
    <source>
        <dbReference type="SAM" id="MobiDB-lite"/>
    </source>
</evidence>
<evidence type="ECO:0000313" key="11">
    <source>
        <dbReference type="Proteomes" id="UP001149813"/>
    </source>
</evidence>
<evidence type="ECO:0000256" key="4">
    <source>
        <dbReference type="ARBA" id="ARBA00023006"/>
    </source>
</evidence>
<feature type="region of interest" description="Disordered" evidence="8">
    <location>
        <begin position="110"/>
        <end position="134"/>
    </location>
</feature>
<feature type="domain" description="Autophagy protein ATG17-like" evidence="9">
    <location>
        <begin position="21"/>
        <end position="396"/>
    </location>
</feature>
<dbReference type="InterPro" id="IPR045326">
    <property type="entry name" value="ATG17-like_dom"/>
</dbReference>
<dbReference type="GO" id="GO:0030295">
    <property type="term" value="F:protein kinase activator activity"/>
    <property type="evidence" value="ECO:0007669"/>
    <property type="project" value="TreeGrafter"/>
</dbReference>
<dbReference type="GO" id="GO:0034727">
    <property type="term" value="P:piecemeal microautophagy of the nucleus"/>
    <property type="evidence" value="ECO:0007669"/>
    <property type="project" value="TreeGrafter"/>
</dbReference>
<sequence length="444" mass="50022">MASLETLTRLSEPSIQGAQRAREIIKNAGESLEQSKRDYRAICDMHPKLAFLLSENQSQTQVCRRLESNLKRQLNDLETMNATKSQQAAEAQRELAMVIELLRSREVVDKEFRSPHPAGGNANEDGSTGEPKKHTLYDHIDQDAVDVLEKTIAECLEQMGHLVEVDGRICAEALEDIAKVDVPAAEDISVTWEGVQAIGALLSESQVAVDEITQDSQSMDHHCDQLRDSIRDLEADGGVLSTEDYNVLLRDTNEIPAIVEDMNEALLDIQRRSEETHVRSLQYSAFYSDNQRQFDGIAQISQIIDGYLNSTSSSQARYSQLLEKVEQSLGDIWGLVSWYRGFHNAYDALIGEVRRRRQAQKTMHAVVEDMRSRLDAVHMEEVRERAAFVDRFGPFLPSDLCPFIQDPPVQFVVEEVGDAERFASVQSHETRYSKLTAASGMHEQ</sequence>
<dbReference type="InterPro" id="IPR007240">
    <property type="entry name" value="Atg17"/>
</dbReference>
<keyword evidence="3 6" id="KW-0963">Cytoplasm</keyword>
<dbReference type="AlphaFoldDB" id="A0A9W7XZ76"/>
<comment type="similarity">
    <text evidence="1 6">Belongs to the ATG17 family.</text>
</comment>
<evidence type="ECO:0000256" key="6">
    <source>
        <dbReference type="RuleBase" id="RU368080"/>
    </source>
</evidence>
<evidence type="ECO:0000256" key="3">
    <source>
        <dbReference type="ARBA" id="ARBA00022490"/>
    </source>
</evidence>
<dbReference type="GO" id="GO:0060090">
    <property type="term" value="F:molecular adaptor activity"/>
    <property type="evidence" value="ECO:0007669"/>
    <property type="project" value="TreeGrafter"/>
</dbReference>